<evidence type="ECO:0000256" key="14">
    <source>
        <dbReference type="ARBA" id="ARBA00023136"/>
    </source>
</evidence>
<dbReference type="InterPro" id="IPR005804">
    <property type="entry name" value="FA_desaturase_dom"/>
</dbReference>
<proteinExistence type="evidence at transcript level"/>
<dbReference type="GO" id="GO:0005506">
    <property type="term" value="F:iron ion binding"/>
    <property type="evidence" value="ECO:0007669"/>
    <property type="project" value="TreeGrafter"/>
</dbReference>
<dbReference type="SUPFAM" id="SSF55856">
    <property type="entry name" value="Cytochrome b5-like heme/steroid binding domain"/>
    <property type="match status" value="1"/>
</dbReference>
<sequence>MALNEAPAATPAAETAAGGIAVTTDTARRPNPEKKKVHITDTPITLANWHKHVSWLNVTLIIVILIYGLVQAYWVPLHLKTALWAVYYYFMTGLGITAGYHRLWAHCSYSATLPLEIYLAAVGGVAVEGSIRWWARGHRAHHRYTDTDKDPYIAHKGLLYSHIGWMVTKQNPKRIARTDITDLNEDPEVVWQHRNSLKVVIFMGGIVFPMGVIFPGLAAWLLWDDLVAGIVYAGILRVFFVQQATFCINSIAHWLAEQPFDEDSPRDHWITALVTLGEGYHNFHHEFPSDYRNAIEWWQYDPTKWFIWLWKQVGLAYDLKQFRANEIEKGRLQMDQKLDRKRSQLDWGVPLDKLPVISWDDYVAQAKEGGRAWIAVAGVIHDVSDFISEHPGGRALIRGAIGKDATAMFNGGVYDHSNAAHNLLSTMRVGVIRGGMEVELWKRQHKDVGAEYVKDTYGNRVVRADDQPTRVRAPQVIAA</sequence>
<dbReference type="InterPro" id="IPR036400">
    <property type="entry name" value="Cyt_B5-like_heme/steroid_sf"/>
</dbReference>
<dbReference type="EC" id="1.14.19.1" evidence="16"/>
<dbReference type="FunFam" id="3.10.120.10:FF:000004">
    <property type="entry name" value="Acyl-CoA desaturase"/>
    <property type="match status" value="1"/>
</dbReference>
<dbReference type="SMART" id="SM01117">
    <property type="entry name" value="Cyt-b5"/>
    <property type="match status" value="1"/>
</dbReference>
<organism evidence="19">
    <name type="scientific">Lasiodiplodia theobromae</name>
    <dbReference type="NCBI Taxonomy" id="45133"/>
    <lineage>
        <taxon>Eukaryota</taxon>
        <taxon>Fungi</taxon>
        <taxon>Dikarya</taxon>
        <taxon>Ascomycota</taxon>
        <taxon>Pezizomycotina</taxon>
        <taxon>Dothideomycetes</taxon>
        <taxon>Dothideomycetes incertae sedis</taxon>
        <taxon>Botryosphaeriales</taxon>
        <taxon>Botryosphaeriaceae</taxon>
        <taxon>Lasiodiplodia</taxon>
    </lineage>
</organism>
<keyword evidence="15 16" id="KW-0275">Fatty acid biosynthesis</keyword>
<comment type="similarity">
    <text evidence="2 16">Belongs to the fatty acid desaturase type 1 family.</text>
</comment>
<evidence type="ECO:0000256" key="17">
    <source>
        <dbReference type="SAM" id="Phobius"/>
    </source>
</evidence>
<feature type="transmembrane region" description="Helical" evidence="17">
    <location>
        <begin position="55"/>
        <end position="74"/>
    </location>
</feature>
<keyword evidence="14 17" id="KW-0472">Membrane</keyword>
<dbReference type="CDD" id="cd03505">
    <property type="entry name" value="Delta9-FADS-like"/>
    <property type="match status" value="1"/>
</dbReference>
<comment type="subcellular location">
    <subcellularLocation>
        <location evidence="1">Membrane</location>
        <topology evidence="1">Multi-pass membrane protein</topology>
    </subcellularLocation>
</comment>
<feature type="domain" description="Cytochrome b5 heme-binding" evidence="18">
    <location>
        <begin position="354"/>
        <end position="433"/>
    </location>
</feature>
<dbReference type="InterPro" id="IPR001199">
    <property type="entry name" value="Cyt_B5-like_heme/steroid-bd"/>
</dbReference>
<keyword evidence="13 16" id="KW-0443">Lipid metabolism</keyword>
<comment type="cofactor">
    <cofactor evidence="16">
        <name>Fe(2+)</name>
        <dbReference type="ChEBI" id="CHEBI:29033"/>
    </cofactor>
    <text evidence="16">Expected to bind 2 Fe(2+) ions per subunit.</text>
</comment>
<keyword evidence="7 16" id="KW-0479">Metal-binding</keyword>
<dbReference type="PROSITE" id="PS00476">
    <property type="entry name" value="FATTY_ACID_DESATUR_1"/>
    <property type="match status" value="1"/>
</dbReference>
<keyword evidence="5 16" id="KW-0349">Heme</keyword>
<dbReference type="PANTHER" id="PTHR11351:SF31">
    <property type="entry name" value="DESATURASE 1, ISOFORM A-RELATED"/>
    <property type="match status" value="1"/>
</dbReference>
<dbReference type="PRINTS" id="PR00075">
    <property type="entry name" value="FACDDSATRASE"/>
</dbReference>
<dbReference type="InterPro" id="IPR018506">
    <property type="entry name" value="Cyt_B5_heme-BS"/>
</dbReference>
<evidence type="ECO:0000256" key="6">
    <source>
        <dbReference type="ARBA" id="ARBA00022692"/>
    </source>
</evidence>
<keyword evidence="8 16" id="KW-0276">Fatty acid metabolism</keyword>
<name>A5HEH7_9PEZI</name>
<dbReference type="PANTHER" id="PTHR11351">
    <property type="entry name" value="ACYL-COA DESATURASE"/>
    <property type="match status" value="1"/>
</dbReference>
<dbReference type="EMBL" id="EF517292">
    <property type="protein sequence ID" value="ABQ00180.1"/>
    <property type="molecule type" value="mRNA"/>
</dbReference>
<dbReference type="PROSITE" id="PS50255">
    <property type="entry name" value="CYTOCHROME_B5_2"/>
    <property type="match status" value="1"/>
</dbReference>
<keyword evidence="4 16" id="KW-0444">Lipid biosynthesis</keyword>
<keyword evidence="9 16" id="KW-0249">Electron transport</keyword>
<comment type="catalytic activity">
    <reaction evidence="16">
        <text>octadecanoyl-CoA + 2 Fe(II)-[cytochrome b5] + O2 + 2 H(+) = (9Z)-octadecenoyl-CoA + 2 Fe(III)-[cytochrome b5] + 2 H2O</text>
        <dbReference type="Rhea" id="RHEA:19721"/>
        <dbReference type="Rhea" id="RHEA-COMP:10438"/>
        <dbReference type="Rhea" id="RHEA-COMP:10439"/>
        <dbReference type="ChEBI" id="CHEBI:15377"/>
        <dbReference type="ChEBI" id="CHEBI:15378"/>
        <dbReference type="ChEBI" id="CHEBI:15379"/>
        <dbReference type="ChEBI" id="CHEBI:29033"/>
        <dbReference type="ChEBI" id="CHEBI:29034"/>
        <dbReference type="ChEBI" id="CHEBI:57387"/>
        <dbReference type="ChEBI" id="CHEBI:57394"/>
        <dbReference type="EC" id="1.14.19.1"/>
    </reaction>
</comment>
<dbReference type="Gene3D" id="3.10.120.10">
    <property type="entry name" value="Cytochrome b5-like heme/steroid binding domain"/>
    <property type="match status" value="1"/>
</dbReference>
<keyword evidence="3 16" id="KW-0813">Transport</keyword>
<evidence type="ECO:0000256" key="3">
    <source>
        <dbReference type="ARBA" id="ARBA00022448"/>
    </source>
</evidence>
<accession>A5HEH7</accession>
<comment type="function">
    <text evidence="16">Stearoyl-CoA desaturase that utilizes O(2) and electrons from reduced cytochrome b5 to introduce the first double bond into saturated fatty acyl-CoA substrates.</text>
</comment>
<dbReference type="GO" id="GO:0020037">
    <property type="term" value="F:heme binding"/>
    <property type="evidence" value="ECO:0007669"/>
    <property type="project" value="InterPro"/>
</dbReference>
<keyword evidence="11 16" id="KW-0560">Oxidoreductase</keyword>
<evidence type="ECO:0000256" key="10">
    <source>
        <dbReference type="ARBA" id="ARBA00022989"/>
    </source>
</evidence>
<reference evidence="19" key="1">
    <citation type="submission" date="2007-03" db="EMBL/GenBank/DDBJ databases">
        <title>Isolation and Characterization of Delta-9 Desaturase from Botryodiplodia theobromae Strain 2334.</title>
        <authorList>
            <person name="Eng F."/>
            <person name="Paneque M."/>
            <person name="Sanchez-Serrano J.J."/>
        </authorList>
    </citation>
    <scope>NUCLEOTIDE SEQUENCE</scope>
    <source>
        <strain evidence="19">2334</strain>
    </source>
</reference>
<protein>
    <recommendedName>
        <fullName evidence="16">Acyl-CoA desaturase</fullName>
        <ecNumber evidence="16">1.14.19.1</ecNumber>
    </recommendedName>
</protein>
<evidence type="ECO:0000259" key="18">
    <source>
        <dbReference type="PROSITE" id="PS50255"/>
    </source>
</evidence>
<evidence type="ECO:0000256" key="2">
    <source>
        <dbReference type="ARBA" id="ARBA00009295"/>
    </source>
</evidence>
<evidence type="ECO:0000256" key="8">
    <source>
        <dbReference type="ARBA" id="ARBA00022832"/>
    </source>
</evidence>
<evidence type="ECO:0000256" key="4">
    <source>
        <dbReference type="ARBA" id="ARBA00022516"/>
    </source>
</evidence>
<dbReference type="Pfam" id="PF00173">
    <property type="entry name" value="Cyt-b5"/>
    <property type="match status" value="1"/>
</dbReference>
<evidence type="ECO:0000256" key="1">
    <source>
        <dbReference type="ARBA" id="ARBA00004141"/>
    </source>
</evidence>
<dbReference type="GO" id="GO:0005789">
    <property type="term" value="C:endoplasmic reticulum membrane"/>
    <property type="evidence" value="ECO:0007669"/>
    <property type="project" value="TreeGrafter"/>
</dbReference>
<evidence type="ECO:0000256" key="13">
    <source>
        <dbReference type="ARBA" id="ARBA00023098"/>
    </source>
</evidence>
<dbReference type="InterPro" id="IPR015876">
    <property type="entry name" value="Acyl-CoA_DS"/>
</dbReference>
<keyword evidence="12 16" id="KW-0408">Iron</keyword>
<evidence type="ECO:0000256" key="12">
    <source>
        <dbReference type="ARBA" id="ARBA00023004"/>
    </source>
</evidence>
<feature type="transmembrane region" description="Helical" evidence="17">
    <location>
        <begin position="199"/>
        <end position="223"/>
    </location>
</feature>
<dbReference type="PIRSF" id="PIRSF000345">
    <property type="entry name" value="OLE1"/>
    <property type="match status" value="1"/>
</dbReference>
<evidence type="ECO:0000256" key="16">
    <source>
        <dbReference type="PIRNR" id="PIRNR000345"/>
    </source>
</evidence>
<dbReference type="AlphaFoldDB" id="A5HEH7"/>
<keyword evidence="6 17" id="KW-0812">Transmembrane</keyword>
<evidence type="ECO:0000256" key="5">
    <source>
        <dbReference type="ARBA" id="ARBA00022617"/>
    </source>
</evidence>
<evidence type="ECO:0000256" key="9">
    <source>
        <dbReference type="ARBA" id="ARBA00022982"/>
    </source>
</evidence>
<dbReference type="GO" id="GO:0006636">
    <property type="term" value="P:unsaturated fatty acid biosynthetic process"/>
    <property type="evidence" value="ECO:0007669"/>
    <property type="project" value="UniProtKB-UniRule"/>
</dbReference>
<keyword evidence="10 17" id="KW-1133">Transmembrane helix</keyword>
<evidence type="ECO:0000256" key="7">
    <source>
        <dbReference type="ARBA" id="ARBA00022723"/>
    </source>
</evidence>
<evidence type="ECO:0000256" key="15">
    <source>
        <dbReference type="ARBA" id="ARBA00023160"/>
    </source>
</evidence>
<gene>
    <name evidence="19" type="primary">OLE1</name>
</gene>
<evidence type="ECO:0000313" key="19">
    <source>
        <dbReference type="EMBL" id="ABQ00180.1"/>
    </source>
</evidence>
<dbReference type="PROSITE" id="PS00191">
    <property type="entry name" value="CYTOCHROME_B5_1"/>
    <property type="match status" value="1"/>
</dbReference>
<dbReference type="InterPro" id="IPR001522">
    <property type="entry name" value="FADS-1_CS"/>
</dbReference>
<dbReference type="GO" id="GO:0004768">
    <property type="term" value="F:stearoyl-CoA 9-desaturase activity"/>
    <property type="evidence" value="ECO:0007669"/>
    <property type="project" value="UniProtKB-UniRule"/>
</dbReference>
<dbReference type="Pfam" id="PF00487">
    <property type="entry name" value="FA_desaturase"/>
    <property type="match status" value="1"/>
</dbReference>
<feature type="transmembrane region" description="Helical" evidence="17">
    <location>
        <begin position="86"/>
        <end position="105"/>
    </location>
</feature>
<evidence type="ECO:0000256" key="11">
    <source>
        <dbReference type="ARBA" id="ARBA00023002"/>
    </source>
</evidence>
<dbReference type="InterPro" id="IPR009160">
    <property type="entry name" value="Acyl-CoA_deSatase_haem/ster-bd"/>
</dbReference>